<dbReference type="Gene3D" id="3.20.20.80">
    <property type="entry name" value="Glycosidases"/>
    <property type="match status" value="1"/>
</dbReference>
<evidence type="ECO:0000259" key="7">
    <source>
        <dbReference type="Pfam" id="PF00728"/>
    </source>
</evidence>
<dbReference type="EMBL" id="JTDY01001544">
    <property type="protein sequence ID" value="KOB73584.1"/>
    <property type="molecule type" value="Genomic_DNA"/>
</dbReference>
<dbReference type="SUPFAM" id="SSF51445">
    <property type="entry name" value="(Trans)glycosidases"/>
    <property type="match status" value="1"/>
</dbReference>
<dbReference type="EC" id="3.2.1.52" evidence="3"/>
<name>A0A0L7LDX4_OPEBR</name>
<evidence type="ECO:0000313" key="10">
    <source>
        <dbReference type="Proteomes" id="UP000037510"/>
    </source>
</evidence>
<reference evidence="9 10" key="1">
    <citation type="journal article" date="2015" name="Genome Biol. Evol.">
        <title>The genome of winter moth (Operophtera brumata) provides a genomic perspective on sexual dimorphism and phenology.</title>
        <authorList>
            <person name="Derks M.F."/>
            <person name="Smit S."/>
            <person name="Salis L."/>
            <person name="Schijlen E."/>
            <person name="Bossers A."/>
            <person name="Mateman C."/>
            <person name="Pijl A.S."/>
            <person name="de Ridder D."/>
            <person name="Groenen M.A."/>
            <person name="Visser M.E."/>
            <person name="Megens H.J."/>
        </authorList>
    </citation>
    <scope>NUCLEOTIDE SEQUENCE [LARGE SCALE GENOMIC DNA]</scope>
    <source>
        <strain evidence="9">WM2013NL</strain>
        <tissue evidence="9">Head and thorax</tissue>
    </source>
</reference>
<evidence type="ECO:0000256" key="5">
    <source>
        <dbReference type="ARBA" id="ARBA00023180"/>
    </source>
</evidence>
<proteinExistence type="inferred from homology"/>
<dbReference type="GO" id="GO:0005886">
    <property type="term" value="C:plasma membrane"/>
    <property type="evidence" value="ECO:0007669"/>
    <property type="project" value="TreeGrafter"/>
</dbReference>
<dbReference type="Pfam" id="PF14845">
    <property type="entry name" value="Glycohydro_20b2"/>
    <property type="match status" value="1"/>
</dbReference>
<keyword evidence="4" id="KW-0378">Hydrolase</keyword>
<dbReference type="Proteomes" id="UP000037510">
    <property type="component" value="Unassembled WGS sequence"/>
</dbReference>
<accession>A0A0L7LDX4</accession>
<keyword evidence="10" id="KW-1185">Reference proteome</keyword>
<evidence type="ECO:0000256" key="2">
    <source>
        <dbReference type="ARBA" id="ARBA00006285"/>
    </source>
</evidence>
<dbReference type="GO" id="GO:0030203">
    <property type="term" value="P:glycosaminoglycan metabolic process"/>
    <property type="evidence" value="ECO:0007669"/>
    <property type="project" value="TreeGrafter"/>
</dbReference>
<protein>
    <recommendedName>
        <fullName evidence="3">beta-N-acetylhexosaminidase</fullName>
        <ecNumber evidence="3">3.2.1.52</ecNumber>
    </recommendedName>
</protein>
<dbReference type="STRING" id="104452.A0A0L7LDX4"/>
<keyword evidence="5" id="KW-0325">Glycoprotein</keyword>
<dbReference type="PRINTS" id="PR00738">
    <property type="entry name" value="GLHYDRLASE20"/>
</dbReference>
<dbReference type="GO" id="GO:0016231">
    <property type="term" value="F:beta-N-acetylglucosaminidase activity"/>
    <property type="evidence" value="ECO:0007669"/>
    <property type="project" value="TreeGrafter"/>
</dbReference>
<dbReference type="GO" id="GO:0005975">
    <property type="term" value="P:carbohydrate metabolic process"/>
    <property type="evidence" value="ECO:0007669"/>
    <property type="project" value="InterPro"/>
</dbReference>
<dbReference type="AlphaFoldDB" id="A0A0L7LDX4"/>
<dbReference type="InterPro" id="IPR025705">
    <property type="entry name" value="Beta_hexosaminidase_sua/sub"/>
</dbReference>
<evidence type="ECO:0000256" key="1">
    <source>
        <dbReference type="ARBA" id="ARBA00001231"/>
    </source>
</evidence>
<keyword evidence="6" id="KW-0326">Glycosidase</keyword>
<comment type="caution">
    <text evidence="9">The sequence shown here is derived from an EMBL/GenBank/DDBJ whole genome shotgun (WGS) entry which is preliminary data.</text>
</comment>
<comment type="similarity">
    <text evidence="2">Belongs to the glycosyl hydrolase 20 family.</text>
</comment>
<dbReference type="InterPro" id="IPR029019">
    <property type="entry name" value="HEX_eukaryotic_N"/>
</dbReference>
<comment type="catalytic activity">
    <reaction evidence="1">
        <text>Hydrolysis of terminal non-reducing N-acetyl-D-hexosamine residues in N-acetyl-beta-D-hexosaminides.</text>
        <dbReference type="EC" id="3.2.1.52"/>
    </reaction>
</comment>
<dbReference type="Pfam" id="PF00728">
    <property type="entry name" value="Glyco_hydro_20"/>
    <property type="match status" value="2"/>
</dbReference>
<sequence length="600" mass="68234">KTDGLATTRAQGNPLTTLIQPAPRIRRMLKRTPSEGFKRACKSAITITQANPPTTLIQPAPRIRRMLKRTPSEGFKRACKSAITITQANPPTTLIQPAPRDWRMLKRTPSEGSRELPQVFEILITKYLGVSRCSLICMGPQLWPYPTGYTLYSKKVITLATRKLDDVIQSVPSEAVGQYLNEVVQLFLRDLASLEVITDGHSYDSNTLPELNMFVNIHVESDPEPRLRLNTEEAYHLKMYTLDDQLMVNLSSSSFCGVRHGLETLRQMIQLDQSTGKLITLSNAEVNDTPSYRYRGLMVDTARNYISVPDLMRTIDAMATVKLNTFHWRISDVTSFPLLLPELPQLFEYGAYDRAIVYTKEDVRTLVYRAGIRGIRVLIEVAAPGPVGRPWSWSPDATCPVYNENYTCANVLCLRLNMKHSIFDTLRTIYAEILEITKVDDIFHLSDGIFSLSNCLYLIEDREGFLDKALTILTLANKGFMVKLPVIWYTPHLMKEYEGKTWNGLGVQMNEVKQDAGDNCLSKFKVIHSAKWDLSCEMKMHRCMKTWQEMYTWRSWRGVDVLANVGGEAVLWTDLVNSANLNSYIWPRAAAVAERLWSDD</sequence>
<dbReference type="PANTHER" id="PTHR22600:SF3">
    <property type="entry name" value="BETA-HEXOSAMINIDASE FDL-RELATED"/>
    <property type="match status" value="1"/>
</dbReference>
<feature type="domain" description="Glycoside hydrolase family 20 catalytic" evidence="7">
    <location>
        <begin position="292"/>
        <end position="445"/>
    </location>
</feature>
<dbReference type="Gene3D" id="3.30.379.10">
    <property type="entry name" value="Chitobiase/beta-hexosaminidase domain 2-like"/>
    <property type="match status" value="1"/>
</dbReference>
<evidence type="ECO:0000256" key="4">
    <source>
        <dbReference type="ARBA" id="ARBA00022801"/>
    </source>
</evidence>
<evidence type="ECO:0000259" key="8">
    <source>
        <dbReference type="Pfam" id="PF14845"/>
    </source>
</evidence>
<dbReference type="SUPFAM" id="SSF55545">
    <property type="entry name" value="beta-N-acetylhexosaminidase-like domain"/>
    <property type="match status" value="1"/>
</dbReference>
<dbReference type="InterPro" id="IPR017853">
    <property type="entry name" value="GH"/>
</dbReference>
<evidence type="ECO:0000256" key="3">
    <source>
        <dbReference type="ARBA" id="ARBA00012663"/>
    </source>
</evidence>
<feature type="domain" description="Glycoside hydrolase family 20 catalytic" evidence="7">
    <location>
        <begin position="534"/>
        <end position="599"/>
    </location>
</feature>
<organism evidence="9 10">
    <name type="scientific">Operophtera brumata</name>
    <name type="common">Winter moth</name>
    <name type="synonym">Phalaena brumata</name>
    <dbReference type="NCBI Taxonomy" id="104452"/>
    <lineage>
        <taxon>Eukaryota</taxon>
        <taxon>Metazoa</taxon>
        <taxon>Ecdysozoa</taxon>
        <taxon>Arthropoda</taxon>
        <taxon>Hexapoda</taxon>
        <taxon>Insecta</taxon>
        <taxon>Pterygota</taxon>
        <taxon>Neoptera</taxon>
        <taxon>Endopterygota</taxon>
        <taxon>Lepidoptera</taxon>
        <taxon>Glossata</taxon>
        <taxon>Ditrysia</taxon>
        <taxon>Geometroidea</taxon>
        <taxon>Geometridae</taxon>
        <taxon>Larentiinae</taxon>
        <taxon>Operophtera</taxon>
    </lineage>
</organism>
<feature type="non-terminal residue" evidence="9">
    <location>
        <position position="1"/>
    </location>
</feature>
<evidence type="ECO:0000256" key="6">
    <source>
        <dbReference type="ARBA" id="ARBA00023295"/>
    </source>
</evidence>
<feature type="domain" description="Beta-hexosaminidase eukaryotic type N-terminal" evidence="8">
    <location>
        <begin position="142"/>
        <end position="268"/>
    </location>
</feature>
<feature type="non-terminal residue" evidence="9">
    <location>
        <position position="600"/>
    </location>
</feature>
<dbReference type="InterPro" id="IPR029018">
    <property type="entry name" value="Hex-like_dom2"/>
</dbReference>
<dbReference type="InterPro" id="IPR015883">
    <property type="entry name" value="Glyco_hydro_20_cat"/>
</dbReference>
<gene>
    <name evidence="9" type="ORF">OBRU01_10944</name>
</gene>
<dbReference type="PANTHER" id="PTHR22600">
    <property type="entry name" value="BETA-HEXOSAMINIDASE"/>
    <property type="match status" value="1"/>
</dbReference>
<evidence type="ECO:0000313" key="9">
    <source>
        <dbReference type="EMBL" id="KOB73584.1"/>
    </source>
</evidence>